<dbReference type="SUPFAM" id="SSF53756">
    <property type="entry name" value="UDP-Glycosyltransferase/glycogen phosphorylase"/>
    <property type="match status" value="1"/>
</dbReference>
<organism evidence="2 3">
    <name type="scientific">Algoriphagus boseongensis</name>
    <dbReference type="NCBI Taxonomy" id="1442587"/>
    <lineage>
        <taxon>Bacteria</taxon>
        <taxon>Pseudomonadati</taxon>
        <taxon>Bacteroidota</taxon>
        <taxon>Cytophagia</taxon>
        <taxon>Cytophagales</taxon>
        <taxon>Cyclobacteriaceae</taxon>
        <taxon>Algoriphagus</taxon>
    </lineage>
</organism>
<name>A0A4R6T9Z8_9BACT</name>
<comment type="caution">
    <text evidence="2">The sequence shown here is derived from an EMBL/GenBank/DDBJ whole genome shotgun (WGS) entry which is preliminary data.</text>
</comment>
<dbReference type="AlphaFoldDB" id="A0A4R6T9Z8"/>
<gene>
    <name evidence="2" type="ORF">DFQ04_1465</name>
</gene>
<protein>
    <submittedName>
        <fullName evidence="2">Glycosyltransferase involved in cell wall biosynthesis</fullName>
    </submittedName>
</protein>
<evidence type="ECO:0000313" key="3">
    <source>
        <dbReference type="Proteomes" id="UP000294535"/>
    </source>
</evidence>
<proteinExistence type="predicted"/>
<dbReference type="Gene3D" id="3.40.50.2000">
    <property type="entry name" value="Glycogen Phosphorylase B"/>
    <property type="match status" value="2"/>
</dbReference>
<reference evidence="2 3" key="1">
    <citation type="submission" date="2019-03" db="EMBL/GenBank/DDBJ databases">
        <title>Genomic Encyclopedia of Type Strains, Phase III (KMG-III): the genomes of soil and plant-associated and newly described type strains.</title>
        <authorList>
            <person name="Whitman W."/>
        </authorList>
    </citation>
    <scope>NUCLEOTIDE SEQUENCE [LARGE SCALE GENOMIC DNA]</scope>
    <source>
        <strain evidence="2 3">CECT 8446</strain>
    </source>
</reference>
<accession>A0A4R6T9Z8</accession>
<evidence type="ECO:0000313" key="2">
    <source>
        <dbReference type="EMBL" id="TDQ19641.1"/>
    </source>
</evidence>
<sequence length="359" mass="41631">MIREIEALKNDFELVATGTTPPHDSKVGFIHSDTFLFSHFEYTLGKIYRVLNFNKTFLGRYPSTQSKINSLLEKVNPDMVIVHEPAYLPYFFNSSKKTKVVFNAHEYHPLEVEGDLHWTRTWGKIYTKIYQDYLPKLDLLINVNQEIADQCEKEFGVKSLVVPNASSYHTPQKEKWEFNFPLRFIHHGVPNPDRKLEVMVEAFNMLGENYQLDLMLVQNGSEYYRFLEKMIESIPNVRLIPAVSFKEIIPFISSYDLGVYSLAPISFNNQMALPNKFFEFVQARLPMVIGPSPVMQKYLENYQLGKVAKDFSAVALADSIRSLSKEDLITYRSNLEIAAKELSMEHFESELLEKIKEIN</sequence>
<dbReference type="EMBL" id="SNYF01000005">
    <property type="protein sequence ID" value="TDQ19641.1"/>
    <property type="molecule type" value="Genomic_DNA"/>
</dbReference>
<keyword evidence="2" id="KW-0808">Transferase</keyword>
<dbReference type="Pfam" id="PF13439">
    <property type="entry name" value="Glyco_transf_4"/>
    <property type="match status" value="1"/>
</dbReference>
<dbReference type="InterPro" id="IPR028098">
    <property type="entry name" value="Glyco_trans_4-like_N"/>
</dbReference>
<dbReference type="Proteomes" id="UP000294535">
    <property type="component" value="Unassembled WGS sequence"/>
</dbReference>
<dbReference type="GO" id="GO:0016757">
    <property type="term" value="F:glycosyltransferase activity"/>
    <property type="evidence" value="ECO:0007669"/>
    <property type="project" value="UniProtKB-ARBA"/>
</dbReference>
<keyword evidence="3" id="KW-1185">Reference proteome</keyword>
<evidence type="ECO:0000259" key="1">
    <source>
        <dbReference type="Pfam" id="PF13439"/>
    </source>
</evidence>
<feature type="domain" description="Glycosyltransferase subfamily 4-like N-terminal" evidence="1">
    <location>
        <begin position="3"/>
        <end position="164"/>
    </location>
</feature>